<dbReference type="Pfam" id="PF00753">
    <property type="entry name" value="Lactamase_B"/>
    <property type="match status" value="1"/>
</dbReference>
<dbReference type="AlphaFoldDB" id="A0A6B0Y1B3"/>
<dbReference type="SUPFAM" id="SSF56281">
    <property type="entry name" value="Metallo-hydrolase/oxidoreductase"/>
    <property type="match status" value="1"/>
</dbReference>
<dbReference type="InterPro" id="IPR036866">
    <property type="entry name" value="RibonucZ/Hydroxyglut_hydro"/>
</dbReference>
<feature type="non-terminal residue" evidence="2">
    <location>
        <position position="169"/>
    </location>
</feature>
<accession>A0A6B0Y1B3</accession>
<comment type="caution">
    <text evidence="2">The sequence shown here is derived from an EMBL/GenBank/DDBJ whole genome shotgun (WGS) entry which is preliminary data.</text>
</comment>
<protein>
    <submittedName>
        <fullName evidence="2">Ribonuclease J</fullName>
    </submittedName>
</protein>
<dbReference type="Gene3D" id="3.60.15.10">
    <property type="entry name" value="Ribonuclease Z/Hydroxyacylglutathione hydrolase-like"/>
    <property type="match status" value="1"/>
</dbReference>
<reference evidence="2" key="1">
    <citation type="submission" date="2019-09" db="EMBL/GenBank/DDBJ databases">
        <title>Characterisation of the sponge microbiome using genome-centric metagenomics.</title>
        <authorList>
            <person name="Engelberts J.P."/>
            <person name="Robbins S.J."/>
            <person name="De Goeij J.M."/>
            <person name="Aranda M."/>
            <person name="Bell S.C."/>
            <person name="Webster N.S."/>
        </authorList>
    </citation>
    <scope>NUCLEOTIDE SEQUENCE</scope>
    <source>
        <strain evidence="2">SB0664_bin_43</strain>
    </source>
</reference>
<sequence>MTKDRLFYLPLGGADEVGMNTYVYGYGPPDRERLIVVDVGVAFPDMESTPGVDLIFADVSWLAERADRIEAIFITHGHEDHVGALGHLWPQLRAAVFARSFTGHLARRKIEERGLDGKVVKVVRPWPETVPVGPFNVGFAPVSHSIPESSALIIDTPAGRIVHTGAFKL</sequence>
<organism evidence="2">
    <name type="scientific">Boseongicola sp. SB0664_bin_43</name>
    <dbReference type="NCBI Taxonomy" id="2604844"/>
    <lineage>
        <taxon>Bacteria</taxon>
        <taxon>Pseudomonadati</taxon>
        <taxon>Pseudomonadota</taxon>
        <taxon>Alphaproteobacteria</taxon>
        <taxon>Rhodobacterales</taxon>
        <taxon>Paracoccaceae</taxon>
        <taxon>Boseongicola</taxon>
    </lineage>
</organism>
<dbReference type="InterPro" id="IPR001279">
    <property type="entry name" value="Metallo-B-lactamas"/>
</dbReference>
<dbReference type="PANTHER" id="PTHR43694">
    <property type="entry name" value="RIBONUCLEASE J"/>
    <property type="match status" value="1"/>
</dbReference>
<gene>
    <name evidence="2" type="ORF">F4Y60_12215</name>
</gene>
<feature type="domain" description="Metallo-beta-lactamase" evidence="1">
    <location>
        <begin position="20"/>
        <end position="165"/>
    </location>
</feature>
<evidence type="ECO:0000313" key="2">
    <source>
        <dbReference type="EMBL" id="MXY34824.1"/>
    </source>
</evidence>
<name>A0A6B0Y1B3_9RHOB</name>
<evidence type="ECO:0000259" key="1">
    <source>
        <dbReference type="Pfam" id="PF00753"/>
    </source>
</evidence>
<dbReference type="EMBL" id="VXRY01000499">
    <property type="protein sequence ID" value="MXY34824.1"/>
    <property type="molecule type" value="Genomic_DNA"/>
</dbReference>
<proteinExistence type="predicted"/>
<dbReference type="PANTHER" id="PTHR43694:SF1">
    <property type="entry name" value="RIBONUCLEASE J"/>
    <property type="match status" value="1"/>
</dbReference>
<dbReference type="CDD" id="cd07714">
    <property type="entry name" value="RNaseJ_MBL-fold"/>
    <property type="match status" value="1"/>
</dbReference>